<evidence type="ECO:0000259" key="6">
    <source>
        <dbReference type="PROSITE" id="PS51352"/>
    </source>
</evidence>
<dbReference type="PANTHER" id="PTHR42852:SF6">
    <property type="entry name" value="THIOL:DISULFIDE INTERCHANGE PROTEIN DSBE"/>
    <property type="match status" value="1"/>
</dbReference>
<dbReference type="InterPro" id="IPR025380">
    <property type="entry name" value="DUF4369"/>
</dbReference>
<protein>
    <submittedName>
        <fullName evidence="7">Peroxiredoxin</fullName>
    </submittedName>
</protein>
<dbReference type="GO" id="GO:0017004">
    <property type="term" value="P:cytochrome complex assembly"/>
    <property type="evidence" value="ECO:0007669"/>
    <property type="project" value="UniProtKB-KW"/>
</dbReference>
<dbReference type="InterPro" id="IPR050553">
    <property type="entry name" value="Thioredoxin_ResA/DsbE_sf"/>
</dbReference>
<comment type="subcellular location">
    <subcellularLocation>
        <location evidence="1">Cell envelope</location>
    </subcellularLocation>
</comment>
<dbReference type="RefSeq" id="WP_106529960.1">
    <property type="nucleotide sequence ID" value="NZ_PYAW01000004.1"/>
</dbReference>
<keyword evidence="8" id="KW-1185">Reference proteome</keyword>
<organism evidence="7 8">
    <name type="scientific">Chitinophaga niastensis</name>
    <dbReference type="NCBI Taxonomy" id="536980"/>
    <lineage>
        <taxon>Bacteria</taxon>
        <taxon>Pseudomonadati</taxon>
        <taxon>Bacteroidota</taxon>
        <taxon>Chitinophagia</taxon>
        <taxon>Chitinophagales</taxon>
        <taxon>Chitinophagaceae</taxon>
        <taxon>Chitinophaga</taxon>
    </lineage>
</organism>
<dbReference type="Gene3D" id="3.40.30.10">
    <property type="entry name" value="Glutaredoxin"/>
    <property type="match status" value="1"/>
</dbReference>
<feature type="chain" id="PRO_5015170827" evidence="5">
    <location>
        <begin position="19"/>
        <end position="383"/>
    </location>
</feature>
<gene>
    <name evidence="7" type="ORF">CLV51_104346</name>
</gene>
<name>A0A2P8HHI2_CHINA</name>
<keyword evidence="4" id="KW-0676">Redox-active center</keyword>
<proteinExistence type="predicted"/>
<dbReference type="PANTHER" id="PTHR42852">
    <property type="entry name" value="THIOL:DISULFIDE INTERCHANGE PROTEIN DSBE"/>
    <property type="match status" value="1"/>
</dbReference>
<dbReference type="AlphaFoldDB" id="A0A2P8HHI2"/>
<dbReference type="CDD" id="cd02966">
    <property type="entry name" value="TlpA_like_family"/>
    <property type="match status" value="1"/>
</dbReference>
<dbReference type="OrthoDB" id="750178at2"/>
<evidence type="ECO:0000256" key="1">
    <source>
        <dbReference type="ARBA" id="ARBA00004196"/>
    </source>
</evidence>
<dbReference type="PROSITE" id="PS51352">
    <property type="entry name" value="THIOREDOXIN_2"/>
    <property type="match status" value="1"/>
</dbReference>
<dbReference type="InterPro" id="IPR036249">
    <property type="entry name" value="Thioredoxin-like_sf"/>
</dbReference>
<reference evidence="7 8" key="1">
    <citation type="submission" date="2018-03" db="EMBL/GenBank/DDBJ databases">
        <title>Genomic Encyclopedia of Archaeal and Bacterial Type Strains, Phase II (KMG-II): from individual species to whole genera.</title>
        <authorList>
            <person name="Goeker M."/>
        </authorList>
    </citation>
    <scope>NUCLEOTIDE SEQUENCE [LARGE SCALE GENOMIC DNA]</scope>
    <source>
        <strain evidence="7 8">DSM 24859</strain>
    </source>
</reference>
<comment type="caution">
    <text evidence="7">The sequence shown here is derived from an EMBL/GenBank/DDBJ whole genome shotgun (WGS) entry which is preliminary data.</text>
</comment>
<feature type="signal peptide" evidence="5">
    <location>
        <begin position="1"/>
        <end position="18"/>
    </location>
</feature>
<dbReference type="Proteomes" id="UP000240971">
    <property type="component" value="Unassembled WGS sequence"/>
</dbReference>
<evidence type="ECO:0000256" key="4">
    <source>
        <dbReference type="ARBA" id="ARBA00023284"/>
    </source>
</evidence>
<evidence type="ECO:0000256" key="3">
    <source>
        <dbReference type="ARBA" id="ARBA00023157"/>
    </source>
</evidence>
<dbReference type="PROSITE" id="PS00194">
    <property type="entry name" value="THIOREDOXIN_1"/>
    <property type="match status" value="1"/>
</dbReference>
<evidence type="ECO:0000313" key="7">
    <source>
        <dbReference type="EMBL" id="PSL45640.1"/>
    </source>
</evidence>
<dbReference type="InterPro" id="IPR013766">
    <property type="entry name" value="Thioredoxin_domain"/>
</dbReference>
<dbReference type="GO" id="GO:0030313">
    <property type="term" value="C:cell envelope"/>
    <property type="evidence" value="ECO:0007669"/>
    <property type="project" value="UniProtKB-SubCell"/>
</dbReference>
<evidence type="ECO:0000256" key="2">
    <source>
        <dbReference type="ARBA" id="ARBA00022748"/>
    </source>
</evidence>
<evidence type="ECO:0000313" key="8">
    <source>
        <dbReference type="Proteomes" id="UP000240971"/>
    </source>
</evidence>
<dbReference type="EMBL" id="PYAW01000004">
    <property type="protein sequence ID" value="PSL45640.1"/>
    <property type="molecule type" value="Genomic_DNA"/>
</dbReference>
<accession>A0A2P8HHI2</accession>
<dbReference type="SUPFAM" id="SSF52833">
    <property type="entry name" value="Thioredoxin-like"/>
    <property type="match status" value="1"/>
</dbReference>
<keyword evidence="3" id="KW-1015">Disulfide bond</keyword>
<evidence type="ECO:0000256" key="5">
    <source>
        <dbReference type="SAM" id="SignalP"/>
    </source>
</evidence>
<dbReference type="GO" id="GO:0016491">
    <property type="term" value="F:oxidoreductase activity"/>
    <property type="evidence" value="ECO:0007669"/>
    <property type="project" value="InterPro"/>
</dbReference>
<feature type="domain" description="Thioredoxin" evidence="6">
    <location>
        <begin position="239"/>
        <end position="383"/>
    </location>
</feature>
<dbReference type="InterPro" id="IPR000866">
    <property type="entry name" value="AhpC/TSA"/>
</dbReference>
<dbReference type="InterPro" id="IPR017937">
    <property type="entry name" value="Thioredoxin_CS"/>
</dbReference>
<keyword evidence="5" id="KW-0732">Signal</keyword>
<sequence length="383" mass="42900">MKTLTILALLSCPVLMHAQSGEYELNGKISKEKAPVKIYLTRIVNEEILVDSVTLQNGIFQFKGNVGGPSYSMLLMDHKGEGVDKLLQDPNTDKKMLYLEKGTIKLVAQDIISQARITGSHINKMDEQYREFLKPADKPIAQINEDYNKAPEELKNDKTFQNSLNQRYLLALSARKTLQQKYIIDNPESFLSLVALKEIAGDIINVPQIDPLFQILSEEVRNSPDGKTFAAAIEKERSLCVGATAPDFVQLDVDGKPVKVSDFKGKYVLLDFWASWCPPCRREHKNVVRAYRTFKDKNFTVLSIALDEPGSKEKWQEAIIADSLTWTNVADLSSPVNEAAKAYNIKGIPQNFLIDPTGMIIAKSLRGSALDQQLAELLNPKDE</sequence>
<dbReference type="Pfam" id="PF00578">
    <property type="entry name" value="AhpC-TSA"/>
    <property type="match status" value="1"/>
</dbReference>
<dbReference type="GO" id="GO:0016209">
    <property type="term" value="F:antioxidant activity"/>
    <property type="evidence" value="ECO:0007669"/>
    <property type="project" value="InterPro"/>
</dbReference>
<keyword evidence="2" id="KW-0201">Cytochrome c-type biogenesis</keyword>
<dbReference type="Pfam" id="PF14289">
    <property type="entry name" value="DUF4369"/>
    <property type="match status" value="1"/>
</dbReference>